<sequence length="67" mass="7613">MAARNRAYTHRHDEAQPADQHNDDPARQARTRMRRAKEVARHREQATLAIDDERAGPGIGERQGEVA</sequence>
<keyword evidence="3" id="KW-1185">Reference proteome</keyword>
<evidence type="ECO:0000256" key="1">
    <source>
        <dbReference type="SAM" id="MobiDB-lite"/>
    </source>
</evidence>
<dbReference type="EMBL" id="AOMF01000071">
    <property type="protein sequence ID" value="EMA56276.1"/>
    <property type="molecule type" value="Genomic_DNA"/>
</dbReference>
<dbReference type="STRING" id="1227457.C451_03159"/>
<dbReference type="PATRIC" id="fig|1227457.3.peg.559"/>
<name>M0NEJ3_9EURY</name>
<evidence type="ECO:0000313" key="2">
    <source>
        <dbReference type="EMBL" id="EMA56276.1"/>
    </source>
</evidence>
<gene>
    <name evidence="2" type="ORF">C451_03159</name>
</gene>
<accession>M0NEJ3</accession>
<comment type="caution">
    <text evidence="2">The sequence shown here is derived from an EMBL/GenBank/DDBJ whole genome shotgun (WGS) entry which is preliminary data.</text>
</comment>
<dbReference type="AlphaFoldDB" id="M0NEJ3"/>
<evidence type="ECO:0000313" key="3">
    <source>
        <dbReference type="Proteomes" id="UP000011680"/>
    </source>
</evidence>
<feature type="region of interest" description="Disordered" evidence="1">
    <location>
        <begin position="1"/>
        <end position="67"/>
    </location>
</feature>
<reference evidence="2 3" key="1">
    <citation type="journal article" date="2014" name="PLoS Genet.">
        <title>Phylogenetically driven sequencing of extremely halophilic archaea reveals strategies for static and dynamic osmo-response.</title>
        <authorList>
            <person name="Becker E.A."/>
            <person name="Seitzer P.M."/>
            <person name="Tritt A."/>
            <person name="Larsen D."/>
            <person name="Krusor M."/>
            <person name="Yao A.I."/>
            <person name="Wu D."/>
            <person name="Madern D."/>
            <person name="Eisen J.A."/>
            <person name="Darling A.E."/>
            <person name="Facciotti M.T."/>
        </authorList>
    </citation>
    <scope>NUCLEOTIDE SEQUENCE [LARGE SCALE GENOMIC DNA]</scope>
    <source>
        <strain evidence="2 3">JCM 13552</strain>
    </source>
</reference>
<dbReference type="RefSeq" id="WP_007737544.1">
    <property type="nucleotide sequence ID" value="NZ_AOMF01000071.1"/>
</dbReference>
<dbReference type="Proteomes" id="UP000011680">
    <property type="component" value="Unassembled WGS sequence"/>
</dbReference>
<feature type="compositionally biased region" description="Basic and acidic residues" evidence="1">
    <location>
        <begin position="36"/>
        <end position="55"/>
    </location>
</feature>
<organism evidence="2 3">
    <name type="scientific">Halococcus thailandensis JCM 13552</name>
    <dbReference type="NCBI Taxonomy" id="1227457"/>
    <lineage>
        <taxon>Archaea</taxon>
        <taxon>Methanobacteriati</taxon>
        <taxon>Methanobacteriota</taxon>
        <taxon>Stenosarchaea group</taxon>
        <taxon>Halobacteria</taxon>
        <taxon>Halobacteriales</taxon>
        <taxon>Halococcaceae</taxon>
        <taxon>Halococcus</taxon>
    </lineage>
</organism>
<feature type="compositionally biased region" description="Basic and acidic residues" evidence="1">
    <location>
        <begin position="10"/>
        <end position="27"/>
    </location>
</feature>
<proteinExistence type="predicted"/>
<dbReference type="OrthoDB" id="385223at2157"/>
<protein>
    <submittedName>
        <fullName evidence="2">Uncharacterized protein</fullName>
    </submittedName>
</protein>